<comment type="catalytic activity">
    <reaction evidence="1">
        <text>[E2 ubiquitin-conjugating enzyme]-S-ubiquitinyl-L-cysteine + [acceptor protein]-L-lysine = [E2 ubiquitin-conjugating enzyme]-L-cysteine + [acceptor protein]-N(6)-ubiquitinyl-L-lysine.</text>
        <dbReference type="EC" id="2.3.2.31"/>
    </reaction>
</comment>
<dbReference type="InterPro" id="IPR013083">
    <property type="entry name" value="Znf_RING/FYVE/PHD"/>
</dbReference>
<dbReference type="GO" id="GO:0008270">
    <property type="term" value="F:zinc ion binding"/>
    <property type="evidence" value="ECO:0007669"/>
    <property type="project" value="UniProtKB-KW"/>
</dbReference>
<sequence>MSDPDVDTDEPIEIELDDNIHDDDYSEDEEANYEEDLQNVILNLDELTTELDKRRTEDAFQSKQSQYCAVCAEEDVEVFGGSCGHFFCASCWSLYSIPLIRNGLPTIKCMDFECRKNVPYALLKHLLKEELLEKHLLNETKLYEDLKPCVSEPFCYNTIKLNNQDKELQCSCGKKFCVECCQHWHYPATCEMNMKWTDKSRDETLSTLWIEEFTKACPKCKTTIEKNGGCDKMICRKCAHHFYWSCVAPMPKTKTTIEFSSLAIIAYNKCCMRSTFHRQYITTQHQKHIQVLTEKLEEFNILDRYDWAFDTFDQVLNAREFLMSCYCFVYYTFELEAIALKKTKKKLNDFEARLNLFDYHLELMEDIIQRITQIIFDIAVLLFEKGYNEDVKEKHRKTKLMVETLVPQLNNQKEGIHHIVSNSTLS</sequence>
<keyword evidence="6" id="KW-0863">Zinc-finger</keyword>
<evidence type="ECO:0000256" key="7">
    <source>
        <dbReference type="ARBA" id="ARBA00022786"/>
    </source>
</evidence>
<keyword evidence="4" id="KW-0479">Metal-binding</keyword>
<dbReference type="Gene3D" id="3.30.40.10">
    <property type="entry name" value="Zinc/RING finger domain, C3HC4 (zinc finger)"/>
    <property type="match status" value="1"/>
</dbReference>
<evidence type="ECO:0000259" key="11">
    <source>
        <dbReference type="PROSITE" id="PS51873"/>
    </source>
</evidence>
<protein>
    <recommendedName>
        <fullName evidence="2">RBR-type E3 ubiquitin transferase</fullName>
        <ecNumber evidence="2">2.3.2.31</ecNumber>
    </recommendedName>
</protein>
<dbReference type="SMART" id="SM00647">
    <property type="entry name" value="IBR"/>
    <property type="match status" value="1"/>
</dbReference>
<evidence type="ECO:0000256" key="2">
    <source>
        <dbReference type="ARBA" id="ARBA00012251"/>
    </source>
</evidence>
<reference evidence="12 13" key="1">
    <citation type="submission" date="2024-03" db="EMBL/GenBank/DDBJ databases">
        <title>The Acrasis kona genome and developmental transcriptomes reveal deep origins of eukaryotic multicellular pathways.</title>
        <authorList>
            <person name="Sheikh S."/>
            <person name="Fu C.-J."/>
            <person name="Brown M.W."/>
            <person name="Baldauf S.L."/>
        </authorList>
    </citation>
    <scope>NUCLEOTIDE SEQUENCE [LARGE SCALE GENOMIC DNA]</scope>
    <source>
        <strain evidence="12 13">ATCC MYA-3509</strain>
    </source>
</reference>
<feature type="compositionally biased region" description="Acidic residues" evidence="10">
    <location>
        <begin position="1"/>
        <end position="17"/>
    </location>
</feature>
<keyword evidence="8" id="KW-0862">Zinc</keyword>
<dbReference type="SUPFAM" id="SSF57850">
    <property type="entry name" value="RING/U-box"/>
    <property type="match status" value="3"/>
</dbReference>
<evidence type="ECO:0000256" key="6">
    <source>
        <dbReference type="ARBA" id="ARBA00022771"/>
    </source>
</evidence>
<dbReference type="EMBL" id="JAOPGA020001052">
    <property type="protein sequence ID" value="KAL0484521.1"/>
    <property type="molecule type" value="Genomic_DNA"/>
</dbReference>
<evidence type="ECO:0000256" key="4">
    <source>
        <dbReference type="ARBA" id="ARBA00022723"/>
    </source>
</evidence>
<keyword evidence="13" id="KW-1185">Reference proteome</keyword>
<dbReference type="Pfam" id="PF01485">
    <property type="entry name" value="IBR"/>
    <property type="match status" value="1"/>
</dbReference>
<organism evidence="12 13">
    <name type="scientific">Acrasis kona</name>
    <dbReference type="NCBI Taxonomy" id="1008807"/>
    <lineage>
        <taxon>Eukaryota</taxon>
        <taxon>Discoba</taxon>
        <taxon>Heterolobosea</taxon>
        <taxon>Tetramitia</taxon>
        <taxon>Eutetramitia</taxon>
        <taxon>Acrasidae</taxon>
        <taxon>Acrasis</taxon>
    </lineage>
</organism>
<dbReference type="Pfam" id="PF22191">
    <property type="entry name" value="IBR_1"/>
    <property type="match status" value="1"/>
</dbReference>
<evidence type="ECO:0000256" key="3">
    <source>
        <dbReference type="ARBA" id="ARBA00022679"/>
    </source>
</evidence>
<evidence type="ECO:0000256" key="5">
    <source>
        <dbReference type="ARBA" id="ARBA00022737"/>
    </source>
</evidence>
<dbReference type="GO" id="GO:0061630">
    <property type="term" value="F:ubiquitin protein ligase activity"/>
    <property type="evidence" value="ECO:0007669"/>
    <property type="project" value="UniProtKB-EC"/>
</dbReference>
<feature type="domain" description="RING-type" evidence="11">
    <location>
        <begin position="64"/>
        <end position="271"/>
    </location>
</feature>
<dbReference type="InterPro" id="IPR031127">
    <property type="entry name" value="E3_UB_ligase_RBR"/>
</dbReference>
<feature type="coiled-coil region" evidence="9">
    <location>
        <begin position="30"/>
        <end position="57"/>
    </location>
</feature>
<keyword evidence="7" id="KW-0833">Ubl conjugation pathway</keyword>
<dbReference type="InterPro" id="IPR044066">
    <property type="entry name" value="TRIAD_supradom"/>
</dbReference>
<dbReference type="Gene3D" id="1.20.120.1750">
    <property type="match status" value="1"/>
</dbReference>
<feature type="region of interest" description="Disordered" evidence="10">
    <location>
        <begin position="1"/>
        <end position="30"/>
    </location>
</feature>
<dbReference type="GO" id="GO:0016567">
    <property type="term" value="P:protein ubiquitination"/>
    <property type="evidence" value="ECO:0007669"/>
    <property type="project" value="InterPro"/>
</dbReference>
<keyword evidence="9" id="KW-0175">Coiled coil</keyword>
<name>A0AAW2Z752_9EUKA</name>
<dbReference type="EC" id="2.3.2.31" evidence="2"/>
<accession>A0AAW2Z752</accession>
<evidence type="ECO:0000313" key="12">
    <source>
        <dbReference type="EMBL" id="KAL0484521.1"/>
    </source>
</evidence>
<keyword evidence="5" id="KW-0677">Repeat</keyword>
<dbReference type="AlphaFoldDB" id="A0AAW2Z752"/>
<evidence type="ECO:0000256" key="1">
    <source>
        <dbReference type="ARBA" id="ARBA00001798"/>
    </source>
</evidence>
<dbReference type="Proteomes" id="UP001431209">
    <property type="component" value="Unassembled WGS sequence"/>
</dbReference>
<evidence type="ECO:0000256" key="8">
    <source>
        <dbReference type="ARBA" id="ARBA00022833"/>
    </source>
</evidence>
<evidence type="ECO:0000313" key="13">
    <source>
        <dbReference type="Proteomes" id="UP001431209"/>
    </source>
</evidence>
<evidence type="ECO:0000256" key="9">
    <source>
        <dbReference type="SAM" id="Coils"/>
    </source>
</evidence>
<proteinExistence type="predicted"/>
<dbReference type="PROSITE" id="PS51873">
    <property type="entry name" value="TRIAD"/>
    <property type="match status" value="1"/>
</dbReference>
<gene>
    <name evidence="12" type="ORF">AKO1_005102</name>
</gene>
<dbReference type="InterPro" id="IPR002867">
    <property type="entry name" value="IBR_dom"/>
</dbReference>
<keyword evidence="3" id="KW-0808">Transferase</keyword>
<comment type="caution">
    <text evidence="12">The sequence shown here is derived from an EMBL/GenBank/DDBJ whole genome shotgun (WGS) entry which is preliminary data.</text>
</comment>
<evidence type="ECO:0000256" key="10">
    <source>
        <dbReference type="SAM" id="MobiDB-lite"/>
    </source>
</evidence>
<dbReference type="PANTHER" id="PTHR11685">
    <property type="entry name" value="RBR FAMILY RING FINGER AND IBR DOMAIN-CONTAINING"/>
    <property type="match status" value="1"/>
</dbReference>